<organism evidence="5 6">
    <name type="scientific">Podila minutissima</name>
    <dbReference type="NCBI Taxonomy" id="64525"/>
    <lineage>
        <taxon>Eukaryota</taxon>
        <taxon>Fungi</taxon>
        <taxon>Fungi incertae sedis</taxon>
        <taxon>Mucoromycota</taxon>
        <taxon>Mortierellomycotina</taxon>
        <taxon>Mortierellomycetes</taxon>
        <taxon>Mortierellales</taxon>
        <taxon>Mortierellaceae</taxon>
        <taxon>Podila</taxon>
    </lineage>
</organism>
<keyword evidence="2 3" id="KW-0802">TPR repeat</keyword>
<evidence type="ECO:0000256" key="1">
    <source>
        <dbReference type="ARBA" id="ARBA00022737"/>
    </source>
</evidence>
<feature type="repeat" description="TPR" evidence="3">
    <location>
        <begin position="207"/>
        <end position="240"/>
    </location>
</feature>
<reference evidence="5" key="1">
    <citation type="journal article" date="2020" name="Fungal Divers.">
        <title>Resolving the Mortierellaceae phylogeny through synthesis of multi-gene phylogenetics and phylogenomics.</title>
        <authorList>
            <person name="Vandepol N."/>
            <person name="Liber J."/>
            <person name="Desiro A."/>
            <person name="Na H."/>
            <person name="Kennedy M."/>
            <person name="Barry K."/>
            <person name="Grigoriev I.V."/>
            <person name="Miller A.N."/>
            <person name="O'Donnell K."/>
            <person name="Stajich J.E."/>
            <person name="Bonito G."/>
        </authorList>
    </citation>
    <scope>NUCLEOTIDE SEQUENCE</scope>
    <source>
        <strain evidence="5">NVP1</strain>
    </source>
</reference>
<evidence type="ECO:0008006" key="7">
    <source>
        <dbReference type="Google" id="ProtNLM"/>
    </source>
</evidence>
<feature type="region of interest" description="Disordered" evidence="4">
    <location>
        <begin position="257"/>
        <end position="284"/>
    </location>
</feature>
<dbReference type="Gene3D" id="1.25.40.10">
    <property type="entry name" value="Tetratricopeptide repeat domain"/>
    <property type="match status" value="1"/>
</dbReference>
<feature type="compositionally biased region" description="Low complexity" evidence="4">
    <location>
        <begin position="1"/>
        <end position="26"/>
    </location>
</feature>
<feature type="compositionally biased region" description="Basic residues" evidence="4">
    <location>
        <begin position="321"/>
        <end position="334"/>
    </location>
</feature>
<evidence type="ECO:0000256" key="2">
    <source>
        <dbReference type="ARBA" id="ARBA00022803"/>
    </source>
</evidence>
<sequence>MTQQQEQSSAQETTALTTITKALATTQPSSAPAPGVHRKRSTTSTSRSSIDAGVAHTDHNAHRRQSHGHSHSNGVRLTNVDPALEGIVKSFMASEKFMRRVKPVVKATHVPGRQHYKFAPATDLTPQETKAWRMQLVQDEITSNNPFWSARWMAVFGVAPKLDESLLKVPWIKCESYDLGISYAQNGHIEEAVKAYSQAVQIDHKYIDAFIARGCVLVNMSKFRQAIMDFRQALALDPSNPLAQQFLDSAVYQEEQSRLLAPHEDTENAGTATSTSADTKETKISNLDNINELVLDTDLFEAHDAKNEGDEGNKGSDNKDGKKKKKKNKRKRNRNAAEEWDKFDRIDRERGRDRARDRSRERQRNGGRDRSNNNRRRREADHYITVPVKIKEPLSFTVKATAPGTVIQVSLKIQIQDAIKVENQI</sequence>
<feature type="region of interest" description="Disordered" evidence="4">
    <location>
        <begin position="350"/>
        <end position="381"/>
    </location>
</feature>
<dbReference type="SUPFAM" id="SSF48452">
    <property type="entry name" value="TPR-like"/>
    <property type="match status" value="1"/>
</dbReference>
<dbReference type="PANTHER" id="PTHR44858">
    <property type="entry name" value="TETRATRICOPEPTIDE REPEAT PROTEIN 6"/>
    <property type="match status" value="1"/>
</dbReference>
<dbReference type="PROSITE" id="PS50005">
    <property type="entry name" value="TPR"/>
    <property type="match status" value="2"/>
</dbReference>
<dbReference type="InterPro" id="IPR019734">
    <property type="entry name" value="TPR_rpt"/>
</dbReference>
<comment type="caution">
    <text evidence="5">The sequence shown here is derived from an EMBL/GenBank/DDBJ whole genome shotgun (WGS) entry which is preliminary data.</text>
</comment>
<evidence type="ECO:0000256" key="4">
    <source>
        <dbReference type="SAM" id="MobiDB-lite"/>
    </source>
</evidence>
<feature type="repeat" description="TPR" evidence="3">
    <location>
        <begin position="173"/>
        <end position="206"/>
    </location>
</feature>
<dbReference type="InterPro" id="IPR050498">
    <property type="entry name" value="Ycf3"/>
</dbReference>
<keyword evidence="6" id="KW-1185">Reference proteome</keyword>
<dbReference type="PANTHER" id="PTHR44858:SF1">
    <property type="entry name" value="UDP-N-ACETYLGLUCOSAMINE--PEPTIDE N-ACETYLGLUCOSAMINYLTRANSFERASE SPINDLY-RELATED"/>
    <property type="match status" value="1"/>
</dbReference>
<feature type="region of interest" description="Disordered" evidence="4">
    <location>
        <begin position="1"/>
        <end position="51"/>
    </location>
</feature>
<evidence type="ECO:0000313" key="5">
    <source>
        <dbReference type="EMBL" id="KAF9325759.1"/>
    </source>
</evidence>
<feature type="region of interest" description="Disordered" evidence="4">
    <location>
        <begin position="304"/>
        <end position="336"/>
    </location>
</feature>
<dbReference type="Proteomes" id="UP000696485">
    <property type="component" value="Unassembled WGS sequence"/>
</dbReference>
<dbReference type="InterPro" id="IPR011990">
    <property type="entry name" value="TPR-like_helical_dom_sf"/>
</dbReference>
<dbReference type="Pfam" id="PF13414">
    <property type="entry name" value="TPR_11"/>
    <property type="match status" value="1"/>
</dbReference>
<feature type="region of interest" description="Disordered" evidence="4">
    <location>
        <begin position="58"/>
        <end position="77"/>
    </location>
</feature>
<dbReference type="SMART" id="SM00028">
    <property type="entry name" value="TPR"/>
    <property type="match status" value="2"/>
</dbReference>
<dbReference type="AlphaFoldDB" id="A0A9P5VIC3"/>
<feature type="compositionally biased region" description="Basic and acidic residues" evidence="4">
    <location>
        <begin position="257"/>
        <end position="266"/>
    </location>
</feature>
<feature type="compositionally biased region" description="Polar residues" evidence="4">
    <location>
        <begin position="268"/>
        <end position="277"/>
    </location>
</feature>
<feature type="compositionally biased region" description="Basic residues" evidence="4">
    <location>
        <begin position="61"/>
        <end position="70"/>
    </location>
</feature>
<evidence type="ECO:0000256" key="3">
    <source>
        <dbReference type="PROSITE-ProRule" id="PRU00339"/>
    </source>
</evidence>
<keyword evidence="1" id="KW-0677">Repeat</keyword>
<evidence type="ECO:0000313" key="6">
    <source>
        <dbReference type="Proteomes" id="UP000696485"/>
    </source>
</evidence>
<proteinExistence type="predicted"/>
<feature type="compositionally biased region" description="Basic and acidic residues" evidence="4">
    <location>
        <begin position="304"/>
        <end position="320"/>
    </location>
</feature>
<gene>
    <name evidence="5" type="ORF">BG006_010769</name>
</gene>
<dbReference type="EMBL" id="JAAAUY010000876">
    <property type="protein sequence ID" value="KAF9325759.1"/>
    <property type="molecule type" value="Genomic_DNA"/>
</dbReference>
<accession>A0A9P5VIC3</accession>
<protein>
    <recommendedName>
        <fullName evidence="7">Tetratricopeptide repeat protein</fullName>
    </recommendedName>
</protein>
<name>A0A9P5VIC3_9FUNG</name>